<evidence type="ECO:0000313" key="8">
    <source>
        <dbReference type="Proteomes" id="UP000178721"/>
    </source>
</evidence>
<evidence type="ECO:0000256" key="2">
    <source>
        <dbReference type="ARBA" id="ARBA00022980"/>
    </source>
</evidence>
<evidence type="ECO:0000313" key="7">
    <source>
        <dbReference type="EMBL" id="OGZ19767.1"/>
    </source>
</evidence>
<name>A0A1G2E1R3_9BACT</name>
<dbReference type="GO" id="GO:0022625">
    <property type="term" value="C:cytosolic large ribosomal subunit"/>
    <property type="evidence" value="ECO:0007669"/>
    <property type="project" value="TreeGrafter"/>
</dbReference>
<evidence type="ECO:0000259" key="6">
    <source>
        <dbReference type="Pfam" id="PF00828"/>
    </source>
</evidence>
<feature type="region of interest" description="Disordered" evidence="5">
    <location>
        <begin position="15"/>
        <end position="35"/>
    </location>
</feature>
<dbReference type="Pfam" id="PF00828">
    <property type="entry name" value="Ribosomal_L27A"/>
    <property type="match status" value="1"/>
</dbReference>
<reference evidence="7 8" key="1">
    <citation type="journal article" date="2016" name="Nat. Commun.">
        <title>Thousands of microbial genomes shed light on interconnected biogeochemical processes in an aquifer system.</title>
        <authorList>
            <person name="Anantharaman K."/>
            <person name="Brown C.T."/>
            <person name="Hug L.A."/>
            <person name="Sharon I."/>
            <person name="Castelle C.J."/>
            <person name="Probst A.J."/>
            <person name="Thomas B.C."/>
            <person name="Singh A."/>
            <person name="Wilkins M.J."/>
            <person name="Karaoz U."/>
            <person name="Brodie E.L."/>
            <person name="Williams K.H."/>
            <person name="Hubbard S.S."/>
            <person name="Banfield J.F."/>
        </authorList>
    </citation>
    <scope>NUCLEOTIDE SEQUENCE [LARGE SCALE GENOMIC DNA]</scope>
</reference>
<dbReference type="HAMAP" id="MF_01341">
    <property type="entry name" value="Ribosomal_uL15"/>
    <property type="match status" value="1"/>
</dbReference>
<comment type="caution">
    <text evidence="7">The sequence shown here is derived from an EMBL/GenBank/DDBJ whole genome shotgun (WGS) entry which is preliminary data.</text>
</comment>
<feature type="domain" description="Large ribosomal subunit protein uL15/eL18" evidence="6">
    <location>
        <begin position="71"/>
        <end position="142"/>
    </location>
</feature>
<comment type="function">
    <text evidence="4">Binds to the 23S rRNA.</text>
</comment>
<dbReference type="InterPro" id="IPR021131">
    <property type="entry name" value="Ribosomal_uL15/eL18"/>
</dbReference>
<dbReference type="InterPro" id="IPR030878">
    <property type="entry name" value="Ribosomal_uL15"/>
</dbReference>
<dbReference type="NCBIfam" id="TIGR01071">
    <property type="entry name" value="rplO_bact"/>
    <property type="match status" value="1"/>
</dbReference>
<dbReference type="GO" id="GO:0003735">
    <property type="term" value="F:structural constituent of ribosome"/>
    <property type="evidence" value="ECO:0007669"/>
    <property type="project" value="InterPro"/>
</dbReference>
<evidence type="ECO:0000256" key="1">
    <source>
        <dbReference type="ARBA" id="ARBA00007320"/>
    </source>
</evidence>
<dbReference type="Proteomes" id="UP000178721">
    <property type="component" value="Unassembled WGS sequence"/>
</dbReference>
<evidence type="ECO:0000256" key="3">
    <source>
        <dbReference type="ARBA" id="ARBA00023274"/>
    </source>
</evidence>
<evidence type="ECO:0000256" key="5">
    <source>
        <dbReference type="SAM" id="MobiDB-lite"/>
    </source>
</evidence>
<organism evidence="7 8">
    <name type="scientific">Candidatus Nealsonbacteria bacterium RIFCSPHIGHO2_01_FULL_43_31</name>
    <dbReference type="NCBI Taxonomy" id="1801665"/>
    <lineage>
        <taxon>Bacteria</taxon>
        <taxon>Candidatus Nealsoniibacteriota</taxon>
    </lineage>
</organism>
<dbReference type="AlphaFoldDB" id="A0A1G2E1R3"/>
<comment type="subunit">
    <text evidence="4">Part of the 50S ribosomal subunit.</text>
</comment>
<keyword evidence="4" id="KW-0699">rRNA-binding</keyword>
<protein>
    <recommendedName>
        <fullName evidence="4">Large ribosomal subunit protein uL15</fullName>
    </recommendedName>
</protein>
<dbReference type="InterPro" id="IPR005749">
    <property type="entry name" value="Ribosomal_uL15_bac-type"/>
</dbReference>
<dbReference type="PANTHER" id="PTHR12934">
    <property type="entry name" value="50S RIBOSOMAL PROTEIN L15"/>
    <property type="match status" value="1"/>
</dbReference>
<keyword evidence="4" id="KW-0694">RNA-binding</keyword>
<proteinExistence type="inferred from homology"/>
<gene>
    <name evidence="4" type="primary">rplO</name>
    <name evidence="7" type="ORF">A2654_02935</name>
</gene>
<accession>A0A1G2E1R3</accession>
<dbReference type="SUPFAM" id="SSF52080">
    <property type="entry name" value="Ribosomal proteins L15p and L18e"/>
    <property type="match status" value="1"/>
</dbReference>
<dbReference type="Gene3D" id="3.100.10.10">
    <property type="match status" value="1"/>
</dbReference>
<sequence length="143" mass="16250">MQLHEIKSNYFRPKRKRVGRGGKRGTYCGRGRKGQKARESHNFVPVIRGLIKRYPKLRGYRFKSRKGEIAVVNIEALEKKFKAGDLVNPETLLKFGLIRRIKGVTPRVKILAKGKITKNLVVENSQLSKGAKEAIEKAHGMVK</sequence>
<dbReference type="PANTHER" id="PTHR12934:SF11">
    <property type="entry name" value="LARGE RIBOSOMAL SUBUNIT PROTEIN UL15M"/>
    <property type="match status" value="1"/>
</dbReference>
<comment type="similarity">
    <text evidence="1 4">Belongs to the universal ribosomal protein uL15 family.</text>
</comment>
<dbReference type="InterPro" id="IPR036227">
    <property type="entry name" value="Ribosomal_uL15/eL18_sf"/>
</dbReference>
<dbReference type="EMBL" id="MHMA01000037">
    <property type="protein sequence ID" value="OGZ19767.1"/>
    <property type="molecule type" value="Genomic_DNA"/>
</dbReference>
<evidence type="ECO:0000256" key="4">
    <source>
        <dbReference type="HAMAP-Rule" id="MF_01341"/>
    </source>
</evidence>
<dbReference type="GO" id="GO:0006412">
    <property type="term" value="P:translation"/>
    <property type="evidence" value="ECO:0007669"/>
    <property type="project" value="UniProtKB-UniRule"/>
</dbReference>
<dbReference type="GO" id="GO:0019843">
    <property type="term" value="F:rRNA binding"/>
    <property type="evidence" value="ECO:0007669"/>
    <property type="project" value="UniProtKB-UniRule"/>
</dbReference>
<keyword evidence="2 4" id="KW-0689">Ribosomal protein</keyword>
<keyword evidence="3 4" id="KW-0687">Ribonucleoprotein</keyword>